<keyword evidence="2" id="KW-0732">Signal</keyword>
<dbReference type="Proteomes" id="UP000281084">
    <property type="component" value="Unassembled WGS sequence"/>
</dbReference>
<accession>A0A3A8G6X1</accession>
<dbReference type="AlphaFoldDB" id="A0A3A8G6X1"/>
<evidence type="ECO:0000313" key="4">
    <source>
        <dbReference type="Proteomes" id="UP000281084"/>
    </source>
</evidence>
<gene>
    <name evidence="3" type="ORF">D7V64_04420</name>
</gene>
<dbReference type="EMBL" id="RAXZ01000003">
    <property type="protein sequence ID" value="RKG54817.1"/>
    <property type="molecule type" value="Genomic_DNA"/>
</dbReference>
<feature type="compositionally biased region" description="Low complexity" evidence="1">
    <location>
        <begin position="40"/>
        <end position="54"/>
    </location>
</feature>
<reference evidence="3 4" key="1">
    <citation type="submission" date="2018-09" db="EMBL/GenBank/DDBJ databases">
        <title>The draft genome of Acinetobacter spp. strains.</title>
        <authorList>
            <person name="Qin J."/>
            <person name="Feng Y."/>
            <person name="Zong Z."/>
        </authorList>
    </citation>
    <scope>NUCLEOTIDE SEQUENCE [LARGE SCALE GENOMIC DNA]</scope>
    <source>
        <strain evidence="3 4">WCHAc060002</strain>
    </source>
</reference>
<sequence length="63" mass="6949">MWSSSLRFTFGVLLTFTVSSASFAMSVLHSFEFPPEKKQQTTTQQPVTTQAEPPHATASSVEK</sequence>
<protein>
    <submittedName>
        <fullName evidence="3">Uncharacterized protein</fullName>
    </submittedName>
</protein>
<feature type="chain" id="PRO_5017369606" evidence="2">
    <location>
        <begin position="25"/>
        <end position="63"/>
    </location>
</feature>
<evidence type="ECO:0000313" key="3">
    <source>
        <dbReference type="EMBL" id="RKG54817.1"/>
    </source>
</evidence>
<feature type="region of interest" description="Disordered" evidence="1">
    <location>
        <begin position="34"/>
        <end position="63"/>
    </location>
</feature>
<proteinExistence type="predicted"/>
<name>A0A3A8G6X1_9GAMM</name>
<dbReference type="RefSeq" id="WP_120366932.1">
    <property type="nucleotide sequence ID" value="NZ_RAXZ01000003.1"/>
</dbReference>
<evidence type="ECO:0000256" key="1">
    <source>
        <dbReference type="SAM" id="MobiDB-lite"/>
    </source>
</evidence>
<organism evidence="3 4">
    <name type="scientific">Acinetobacter cumulans</name>
    <dbReference type="NCBI Taxonomy" id="2136182"/>
    <lineage>
        <taxon>Bacteria</taxon>
        <taxon>Pseudomonadati</taxon>
        <taxon>Pseudomonadota</taxon>
        <taxon>Gammaproteobacteria</taxon>
        <taxon>Moraxellales</taxon>
        <taxon>Moraxellaceae</taxon>
        <taxon>Acinetobacter</taxon>
    </lineage>
</organism>
<comment type="caution">
    <text evidence="3">The sequence shown here is derived from an EMBL/GenBank/DDBJ whole genome shotgun (WGS) entry which is preliminary data.</text>
</comment>
<evidence type="ECO:0000256" key="2">
    <source>
        <dbReference type="SAM" id="SignalP"/>
    </source>
</evidence>
<feature type="signal peptide" evidence="2">
    <location>
        <begin position="1"/>
        <end position="24"/>
    </location>
</feature>